<dbReference type="GO" id="GO:0050664">
    <property type="term" value="F:oxidoreductase activity, acting on NAD(P)H, oxygen as acceptor"/>
    <property type="evidence" value="ECO:0007669"/>
    <property type="project" value="TreeGrafter"/>
</dbReference>
<dbReference type="GeneID" id="18815694"/>
<dbReference type="OrthoDB" id="1669814at2759"/>
<dbReference type="GO" id="GO:0016616">
    <property type="term" value="F:oxidoreductase activity, acting on the CH-OH group of donors, NAD or NADP as acceptor"/>
    <property type="evidence" value="ECO:0007669"/>
    <property type="project" value="UniProtKB-ARBA"/>
</dbReference>
<keyword evidence="3" id="KW-0560">Oxidoreductase</keyword>
<proteinExistence type="inferred from homology"/>
<dbReference type="FunFam" id="3.40.50.720:FF:000245">
    <property type="entry name" value="Short chain dehydrogenase, putative"/>
    <property type="match status" value="1"/>
</dbReference>
<dbReference type="AlphaFoldDB" id="F8P8W0"/>
<dbReference type="KEGG" id="sla:SERLADRAFT_442248"/>
<dbReference type="SUPFAM" id="SSF51735">
    <property type="entry name" value="NAD(P)-binding Rossmann-fold domains"/>
    <property type="match status" value="1"/>
</dbReference>
<sequence length="303" mass="32060">MSPSVALASPIVHGVAAILNPQPAAAPQRAIFSDFAIANRVAVITGGHRGLGLEMALALAEAGAVVYCLDLPSAPDSEWLAVKKHIDSLPPLETPQTQEEPAKSRLEYLSADVTDQTGTWDIVQQIVDKEGRVDICVAAAGIVIDGDCLEYPADNFQKVMNVNVNGVLFAAQAVGRQMARLGIAGSIILIASMSGSVTNKGHRYVSYGASKSAVLQMGRSMACELGPMKIRVNTISPGYMVTKMSGAYLDKFPHLAQSWSDQNPLGRLGRPDELRGVVTWLASDASSFCTGSDIIVDGGHTAW</sequence>
<comment type="similarity">
    <text evidence="1">Belongs to the short-chain dehydrogenases/reductases (SDR) family.</text>
</comment>
<accession>F8P8W0</accession>
<dbReference type="InterPro" id="IPR020904">
    <property type="entry name" value="Sc_DH/Rdtase_CS"/>
</dbReference>
<organism>
    <name type="scientific">Serpula lacrymans var. lacrymans (strain S7.9)</name>
    <name type="common">Dry rot fungus</name>
    <dbReference type="NCBI Taxonomy" id="578457"/>
    <lineage>
        <taxon>Eukaryota</taxon>
        <taxon>Fungi</taxon>
        <taxon>Dikarya</taxon>
        <taxon>Basidiomycota</taxon>
        <taxon>Agaricomycotina</taxon>
        <taxon>Agaricomycetes</taxon>
        <taxon>Agaricomycetidae</taxon>
        <taxon>Boletales</taxon>
        <taxon>Coniophorineae</taxon>
        <taxon>Serpulaceae</taxon>
        <taxon>Serpula</taxon>
    </lineage>
</organism>
<evidence type="ECO:0000313" key="4">
    <source>
        <dbReference type="EMBL" id="EGO20866.1"/>
    </source>
</evidence>
<evidence type="ECO:0000256" key="1">
    <source>
        <dbReference type="ARBA" id="ARBA00006484"/>
    </source>
</evidence>
<dbReference type="PROSITE" id="PS00061">
    <property type="entry name" value="ADH_SHORT"/>
    <property type="match status" value="1"/>
</dbReference>
<dbReference type="PANTHER" id="PTHR43008:SF4">
    <property type="entry name" value="CHAIN DEHYDROGENASE, PUTATIVE (AFU_ORTHOLOGUE AFUA_4G08710)-RELATED"/>
    <property type="match status" value="1"/>
</dbReference>
<evidence type="ECO:0000256" key="2">
    <source>
        <dbReference type="ARBA" id="ARBA00022857"/>
    </source>
</evidence>
<dbReference type="PRINTS" id="PR00081">
    <property type="entry name" value="GDHRDH"/>
</dbReference>
<name>F8P8W0_SERL9</name>
<dbReference type="InterPro" id="IPR002347">
    <property type="entry name" value="SDR_fam"/>
</dbReference>
<evidence type="ECO:0008006" key="5">
    <source>
        <dbReference type="Google" id="ProtNLM"/>
    </source>
</evidence>
<reference evidence="4" key="1">
    <citation type="submission" date="2011-04" db="EMBL/GenBank/DDBJ databases">
        <title>Evolution of plant cell wall degrading machinery underlies the functional diversity of forest fungi.</title>
        <authorList>
            <consortium name="US DOE Joint Genome Institute (JGI-PGF)"/>
            <person name="Eastwood D.C."/>
            <person name="Floudas D."/>
            <person name="Binder M."/>
            <person name="Majcherczyk A."/>
            <person name="Schneider P."/>
            <person name="Aerts A."/>
            <person name="Asiegbu F.O."/>
            <person name="Baker S.E."/>
            <person name="Barry K."/>
            <person name="Bendiksby M."/>
            <person name="Blumentritt M."/>
            <person name="Coutinho P.M."/>
            <person name="Cullen D."/>
            <person name="Cullen D."/>
            <person name="Gathman A."/>
            <person name="Goodell B."/>
            <person name="Henrissat B."/>
            <person name="Ihrmark K."/>
            <person name="Kauserud H."/>
            <person name="Kohler A."/>
            <person name="LaButti K."/>
            <person name="Lapidus A."/>
            <person name="Lavin J.L."/>
            <person name="Lee Y.-H."/>
            <person name="Lindquist E."/>
            <person name="Lilly W."/>
            <person name="Lucas S."/>
            <person name="Morin E."/>
            <person name="Murat C."/>
            <person name="Oguiza J.A."/>
            <person name="Park J."/>
            <person name="Pisabarro A.G."/>
            <person name="Riley R."/>
            <person name="Rosling A."/>
            <person name="Salamov A."/>
            <person name="Schmidt O."/>
            <person name="Schmutz J."/>
            <person name="Skrede I."/>
            <person name="Stenlid J."/>
            <person name="Wiebenga A."/>
            <person name="Xie X."/>
            <person name="Kues U."/>
            <person name="Hibbett D.S."/>
            <person name="Hoffmeister D."/>
            <person name="Hogberg N."/>
            <person name="Martin F."/>
            <person name="Grigoriev I.V."/>
            <person name="Watkinson S.C."/>
        </authorList>
    </citation>
    <scope>NUCLEOTIDE SEQUENCE</scope>
    <source>
        <strain evidence="4">S7.9</strain>
    </source>
</reference>
<dbReference type="RefSeq" id="XP_007322832.1">
    <property type="nucleotide sequence ID" value="XM_007322770.1"/>
</dbReference>
<dbReference type="PRINTS" id="PR00080">
    <property type="entry name" value="SDRFAMILY"/>
</dbReference>
<dbReference type="Gene3D" id="3.40.50.720">
    <property type="entry name" value="NAD(P)-binding Rossmann-like Domain"/>
    <property type="match status" value="1"/>
</dbReference>
<gene>
    <name evidence="4" type="ORF">SERLADRAFT_442248</name>
</gene>
<dbReference type="InterPro" id="IPR036291">
    <property type="entry name" value="NAD(P)-bd_dom_sf"/>
</dbReference>
<evidence type="ECO:0000256" key="3">
    <source>
        <dbReference type="ARBA" id="ARBA00023002"/>
    </source>
</evidence>
<dbReference type="EMBL" id="GL945440">
    <property type="protein sequence ID" value="EGO20866.1"/>
    <property type="molecule type" value="Genomic_DNA"/>
</dbReference>
<dbReference type="Pfam" id="PF13561">
    <property type="entry name" value="adh_short_C2"/>
    <property type="match status" value="1"/>
</dbReference>
<dbReference type="PANTHER" id="PTHR43008">
    <property type="entry name" value="BENZIL REDUCTASE"/>
    <property type="match status" value="1"/>
</dbReference>
<dbReference type="Proteomes" id="UP000008064">
    <property type="component" value="Unassembled WGS sequence"/>
</dbReference>
<keyword evidence="2" id="KW-0521">NADP</keyword>
<protein>
    <recommendedName>
        <fullName evidence="5">Sorbose reductase sou1</fullName>
    </recommendedName>
</protein>
<dbReference type="HOGENOM" id="CLU_010194_1_1_1"/>